<protein>
    <recommendedName>
        <fullName evidence="3">Serine aminopeptidase S33 domain-containing protein</fullName>
    </recommendedName>
</protein>
<dbReference type="Gene3D" id="3.40.50.1820">
    <property type="entry name" value="alpha/beta hydrolase"/>
    <property type="match status" value="1"/>
</dbReference>
<dbReference type="InterPro" id="IPR029058">
    <property type="entry name" value="AB_hydrolase_fold"/>
</dbReference>
<gene>
    <name evidence="1" type="ORF">VCUG_01927</name>
</gene>
<evidence type="ECO:0008006" key="3">
    <source>
        <dbReference type="Google" id="ProtNLM"/>
    </source>
</evidence>
<organism evidence="1 2">
    <name type="scientific">Vavraia culicis (isolate floridensis)</name>
    <name type="common">Microsporidian parasite</name>
    <dbReference type="NCBI Taxonomy" id="948595"/>
    <lineage>
        <taxon>Eukaryota</taxon>
        <taxon>Fungi</taxon>
        <taxon>Fungi incertae sedis</taxon>
        <taxon>Microsporidia</taxon>
        <taxon>Pleistophoridae</taxon>
        <taxon>Vavraia</taxon>
    </lineage>
</organism>
<dbReference type="VEuPathDB" id="MicrosporidiaDB:VCUG_01927"/>
<dbReference type="HOGENOM" id="CLU_842507_0_0_1"/>
<evidence type="ECO:0000313" key="1">
    <source>
        <dbReference type="EMBL" id="ELA46597.2"/>
    </source>
</evidence>
<accession>L2GT95</accession>
<proteinExistence type="predicted"/>
<dbReference type="SUPFAM" id="SSF53474">
    <property type="entry name" value="alpha/beta-Hydrolases"/>
    <property type="match status" value="1"/>
</dbReference>
<dbReference type="Proteomes" id="UP000011081">
    <property type="component" value="Unassembled WGS sequence"/>
</dbReference>
<evidence type="ECO:0000313" key="2">
    <source>
        <dbReference type="Proteomes" id="UP000011081"/>
    </source>
</evidence>
<dbReference type="RefSeq" id="XP_008074923.1">
    <property type="nucleotide sequence ID" value="XM_008076732.1"/>
</dbReference>
<dbReference type="EMBL" id="GL877439">
    <property type="protein sequence ID" value="ELA46597.2"/>
    <property type="molecule type" value="Genomic_DNA"/>
</dbReference>
<sequence>MQIKRRNTNRYRIYEMASYFFDVIKQCARKIVNMCEEFINFIYRFFKNLFVSNKLSFIDRVIRAVVFVEVESELTRHLYCEYERRRISELNCDYLFLQPRETTENTKHIVLFKSHGTSIYSFVQGFRLDFLANCFNITWYVIDYKKECYDMNIKVENRLSTHCLDHFVACVDALISRINMEGNKPSLVGFSLGCAMLLEYASRTGKRFFFSKIILFSPFLSLREYLHRNRLLLWFVGKRINKNFSFNNRANITKIPENPEQNGEPREFSDKRDDILILHGKQDNVIPIRHAEELARVGRCRLVTIPWCKHVDVVNDSRTWKKTMEFLNKN</sequence>
<reference evidence="2" key="1">
    <citation type="submission" date="2011-03" db="EMBL/GenBank/DDBJ databases">
        <title>The genome sequence of Vavraia culicis strain floridensis.</title>
        <authorList>
            <consortium name="The Broad Institute Genome Sequencing Platform"/>
            <person name="Cuomo C."/>
            <person name="Becnel J."/>
            <person name="Sanscrainte N."/>
            <person name="Young S.K."/>
            <person name="Zeng Q."/>
            <person name="Gargeya S."/>
            <person name="Fitzgerald M."/>
            <person name="Haas B."/>
            <person name="Abouelleil A."/>
            <person name="Alvarado L."/>
            <person name="Arachchi H.M."/>
            <person name="Berlin A."/>
            <person name="Chapman S.B."/>
            <person name="Gearin G."/>
            <person name="Goldberg J."/>
            <person name="Griggs A."/>
            <person name="Gujja S."/>
            <person name="Hansen M."/>
            <person name="Heiman D."/>
            <person name="Howarth C."/>
            <person name="Larimer J."/>
            <person name="Lui A."/>
            <person name="MacDonald P.J.P."/>
            <person name="McCowen C."/>
            <person name="Montmayeur A."/>
            <person name="Murphy C."/>
            <person name="Neiman D."/>
            <person name="Pearson M."/>
            <person name="Priest M."/>
            <person name="Roberts A."/>
            <person name="Saif S."/>
            <person name="Shea T."/>
            <person name="Sisk P."/>
            <person name="Stolte C."/>
            <person name="Sykes S."/>
            <person name="Wortman J."/>
            <person name="Nusbaum C."/>
            <person name="Birren B."/>
        </authorList>
    </citation>
    <scope>NUCLEOTIDE SEQUENCE [LARGE SCALE GENOMIC DNA]</scope>
    <source>
        <strain evidence="2">floridensis</strain>
    </source>
</reference>
<keyword evidence="2" id="KW-1185">Reference proteome</keyword>
<name>L2GT95_VAVCU</name>
<dbReference type="GeneID" id="19879796"/>
<dbReference type="AlphaFoldDB" id="L2GT95"/>
<dbReference type="OrthoDB" id="2186488at2759"/>
<dbReference type="STRING" id="948595.L2GT95"/>
<dbReference type="InParanoid" id="L2GT95"/>